<evidence type="ECO:0000313" key="1">
    <source>
        <dbReference type="EMBL" id="QGU94840.1"/>
    </source>
</evidence>
<organism evidence="1 2">
    <name type="scientific">Clostridium bovifaecis</name>
    <dbReference type="NCBI Taxonomy" id="2184719"/>
    <lineage>
        <taxon>Bacteria</taxon>
        <taxon>Bacillati</taxon>
        <taxon>Bacillota</taxon>
        <taxon>Clostridia</taxon>
        <taxon>Eubacteriales</taxon>
        <taxon>Clostridiaceae</taxon>
        <taxon>Clostridium</taxon>
    </lineage>
</organism>
<dbReference type="Proteomes" id="UP000422764">
    <property type="component" value="Chromosome"/>
</dbReference>
<gene>
    <name evidence="1" type="ORF">GOM49_06775</name>
</gene>
<evidence type="ECO:0000313" key="2">
    <source>
        <dbReference type="Proteomes" id="UP000422764"/>
    </source>
</evidence>
<proteinExistence type="predicted"/>
<dbReference type="AlphaFoldDB" id="A0A6I6ERM6"/>
<keyword evidence="2" id="KW-1185">Reference proteome</keyword>
<protein>
    <submittedName>
        <fullName evidence="1">Uncharacterized protein</fullName>
    </submittedName>
</protein>
<accession>A0A6I6ERM6</accession>
<sequence>MITTESRIKEMISMPKEVELARENDIRNVKSTVRKDSKEYSDALERIRRKYNAHNDEVKHYSDYMDINILDNIKR</sequence>
<name>A0A6I6ERM6_9CLOT</name>
<dbReference type="EMBL" id="CP046522">
    <property type="protein sequence ID" value="QGU94840.1"/>
    <property type="molecule type" value="Genomic_DNA"/>
</dbReference>
<reference evidence="1 2" key="1">
    <citation type="submission" date="2019-12" db="EMBL/GenBank/DDBJ databases">
        <title>Genome sequenceing of Clostridium bovifaecis.</title>
        <authorList>
            <person name="Yao Y."/>
        </authorList>
    </citation>
    <scope>NUCLEOTIDE SEQUENCE [LARGE SCALE GENOMIC DNA]</scope>
    <source>
        <strain evidence="1 2">BXX</strain>
    </source>
</reference>